<dbReference type="EMBL" id="CP121270">
    <property type="protein sequence ID" value="WFP25710.1"/>
    <property type="molecule type" value="Genomic_DNA"/>
</dbReference>
<reference evidence="1" key="1">
    <citation type="submission" date="2023-04" db="EMBL/GenBank/DDBJ databases">
        <title>Complete genome sequence of a phthalic acid esters degrading bacterial strain.</title>
        <authorList>
            <person name="Weng L."/>
            <person name="Jia Y."/>
            <person name="Ren L."/>
        </authorList>
    </citation>
    <scope>NUCLEOTIDE SEQUENCE</scope>
    <source>
        <strain evidence="1">RL-LY01</strain>
    </source>
</reference>
<protein>
    <submittedName>
        <fullName evidence="1">Uncharacterized protein</fullName>
    </submittedName>
</protein>
<organism evidence="1 2">
    <name type="scientific">Gordonia hongkongensis</name>
    <dbReference type="NCBI Taxonomy" id="1701090"/>
    <lineage>
        <taxon>Bacteria</taxon>
        <taxon>Bacillati</taxon>
        <taxon>Actinomycetota</taxon>
        <taxon>Actinomycetes</taxon>
        <taxon>Mycobacteriales</taxon>
        <taxon>Gordoniaceae</taxon>
        <taxon>Gordonia</taxon>
    </lineage>
</organism>
<evidence type="ECO:0000313" key="2">
    <source>
        <dbReference type="Proteomes" id="UP001213504"/>
    </source>
</evidence>
<dbReference type="Proteomes" id="UP001213504">
    <property type="component" value="Chromosome"/>
</dbReference>
<name>A0AAX3T951_9ACTN</name>
<proteinExistence type="predicted"/>
<sequence>MVEPDPVSEPDSEPRDGEALARLLSADVAGLLVSVALVVGEALSDEGAGAASSDEHAPIASIIIAAIDRPAASSAGRDRRAGTDITELLGKRSGW</sequence>
<dbReference type="RefSeq" id="WP_242697005.1">
    <property type="nucleotide sequence ID" value="NZ_CP121270.1"/>
</dbReference>
<evidence type="ECO:0000313" key="1">
    <source>
        <dbReference type="EMBL" id="WFP25710.1"/>
    </source>
</evidence>
<gene>
    <name evidence="1" type="ORF">P9A14_04090</name>
</gene>
<accession>A0AAX3T951</accession>
<dbReference type="AlphaFoldDB" id="A0AAX3T951"/>